<comment type="caution">
    <text evidence="1">The sequence shown here is derived from an EMBL/GenBank/DDBJ whole genome shotgun (WGS) entry which is preliminary data.</text>
</comment>
<evidence type="ECO:0000313" key="1">
    <source>
        <dbReference type="EMBL" id="MBX0304774.1"/>
    </source>
</evidence>
<dbReference type="AlphaFoldDB" id="A0A8J7YL62"/>
<name>A0A8J7YL62_9EURY</name>
<sequence>MVWDQSRTARLLRGVTAAVGRASEGSTLVDAAKRLTSRMETIVRNSYCYRWLTTEPDPEVIVIDLRETRTIGPFVRLLEWGIDPIEQAWMRSRLASVTAGLGPALLNSRTGRLLGALLEPPSDERQEDERE</sequence>
<protein>
    <submittedName>
        <fullName evidence="1">Uncharacterized protein</fullName>
    </submittedName>
</protein>
<keyword evidence="2" id="KW-1185">Reference proteome</keyword>
<proteinExistence type="predicted"/>
<evidence type="ECO:0000313" key="2">
    <source>
        <dbReference type="Proteomes" id="UP000783863"/>
    </source>
</evidence>
<dbReference type="EMBL" id="RKLQ01000002">
    <property type="protein sequence ID" value="MBX0304774.1"/>
    <property type="molecule type" value="Genomic_DNA"/>
</dbReference>
<reference evidence="1" key="1">
    <citation type="submission" date="2021-06" db="EMBL/GenBank/DDBJ databases">
        <title>Halomicroarcula sp. F24A a new haloarchaeum isolated from saline soil.</title>
        <authorList>
            <person name="Duran-Viseras A."/>
            <person name="Sanchez-Porro C."/>
            <person name="Ventosa A."/>
        </authorList>
    </citation>
    <scope>NUCLEOTIDE SEQUENCE</scope>
    <source>
        <strain evidence="1">F24A</strain>
    </source>
</reference>
<organism evidence="1 2">
    <name type="scientific">Haloarcula salinisoli</name>
    <dbReference type="NCBI Taxonomy" id="2487746"/>
    <lineage>
        <taxon>Archaea</taxon>
        <taxon>Methanobacteriati</taxon>
        <taxon>Methanobacteriota</taxon>
        <taxon>Stenosarchaea group</taxon>
        <taxon>Halobacteria</taxon>
        <taxon>Halobacteriales</taxon>
        <taxon>Haloarculaceae</taxon>
        <taxon>Haloarcula</taxon>
    </lineage>
</organism>
<dbReference type="RefSeq" id="WP_220588972.1">
    <property type="nucleotide sequence ID" value="NZ_RKLQ01000002.1"/>
</dbReference>
<gene>
    <name evidence="1" type="ORF">EGD98_13955</name>
</gene>
<accession>A0A8J7YL62</accession>
<dbReference type="Proteomes" id="UP000783863">
    <property type="component" value="Unassembled WGS sequence"/>
</dbReference>